<keyword evidence="2 7" id="KW-0813">Transport</keyword>
<keyword evidence="4 7" id="KW-0812">Transmembrane</keyword>
<gene>
    <name evidence="9" type="ORF">L0M14_23025</name>
</gene>
<evidence type="ECO:0000256" key="2">
    <source>
        <dbReference type="ARBA" id="ARBA00022448"/>
    </source>
</evidence>
<keyword evidence="10" id="KW-1185">Reference proteome</keyword>
<dbReference type="InterPro" id="IPR035906">
    <property type="entry name" value="MetI-like_sf"/>
</dbReference>
<keyword evidence="6 7" id="KW-0472">Membrane</keyword>
<dbReference type="Gene3D" id="1.10.3720.10">
    <property type="entry name" value="MetI-like"/>
    <property type="match status" value="1"/>
</dbReference>
<feature type="transmembrane region" description="Helical" evidence="7">
    <location>
        <begin position="127"/>
        <end position="149"/>
    </location>
</feature>
<dbReference type="RefSeq" id="WP_235118869.1">
    <property type="nucleotide sequence ID" value="NZ_CP090978.1"/>
</dbReference>
<evidence type="ECO:0000313" key="10">
    <source>
        <dbReference type="Proteomes" id="UP001649230"/>
    </source>
</evidence>
<evidence type="ECO:0000259" key="8">
    <source>
        <dbReference type="PROSITE" id="PS50928"/>
    </source>
</evidence>
<dbReference type="SUPFAM" id="SSF161098">
    <property type="entry name" value="MetI-like"/>
    <property type="match status" value="1"/>
</dbReference>
<comment type="similarity">
    <text evidence="7">Belongs to the binding-protein-dependent transport system permease family.</text>
</comment>
<dbReference type="EMBL" id="CP090978">
    <property type="protein sequence ID" value="UJF32519.1"/>
    <property type="molecule type" value="Genomic_DNA"/>
</dbReference>
<feature type="domain" description="ABC transmembrane type-1" evidence="8">
    <location>
        <begin position="1"/>
        <end position="208"/>
    </location>
</feature>
<dbReference type="PROSITE" id="PS50928">
    <property type="entry name" value="ABC_TM1"/>
    <property type="match status" value="1"/>
</dbReference>
<evidence type="ECO:0000256" key="4">
    <source>
        <dbReference type="ARBA" id="ARBA00022692"/>
    </source>
</evidence>
<evidence type="ECO:0000256" key="7">
    <source>
        <dbReference type="RuleBase" id="RU363032"/>
    </source>
</evidence>
<keyword evidence="5 7" id="KW-1133">Transmembrane helix</keyword>
<accession>A0ABY3SEV1</accession>
<evidence type="ECO:0000256" key="3">
    <source>
        <dbReference type="ARBA" id="ARBA00022475"/>
    </source>
</evidence>
<evidence type="ECO:0000256" key="6">
    <source>
        <dbReference type="ARBA" id="ARBA00023136"/>
    </source>
</evidence>
<feature type="transmembrane region" description="Helical" evidence="7">
    <location>
        <begin position="81"/>
        <end position="106"/>
    </location>
</feature>
<evidence type="ECO:0000313" key="9">
    <source>
        <dbReference type="EMBL" id="UJF32519.1"/>
    </source>
</evidence>
<dbReference type="Proteomes" id="UP001649230">
    <property type="component" value="Chromosome"/>
</dbReference>
<dbReference type="CDD" id="cd06261">
    <property type="entry name" value="TM_PBP2"/>
    <property type="match status" value="1"/>
</dbReference>
<keyword evidence="3" id="KW-1003">Cell membrane</keyword>
<evidence type="ECO:0000256" key="5">
    <source>
        <dbReference type="ARBA" id="ARBA00022989"/>
    </source>
</evidence>
<reference evidence="9 10" key="1">
    <citation type="journal article" date="2024" name="Int. J. Syst. Evol. Microbiol.">
        <title>Paenibacillus hexagrammi sp. nov., a novel bacterium isolated from the gut content of Hexagrammos agrammus.</title>
        <authorList>
            <person name="Jung H.K."/>
            <person name="Kim D.G."/>
            <person name="Zin H."/>
            <person name="Park J."/>
            <person name="Jung H."/>
            <person name="Kim Y.O."/>
            <person name="Kong H.J."/>
            <person name="Kim J.W."/>
            <person name="Kim Y.S."/>
        </authorList>
    </citation>
    <scope>NUCLEOTIDE SEQUENCE [LARGE SCALE GENOMIC DNA]</scope>
    <source>
        <strain evidence="9 10">YPD9-1</strain>
    </source>
</reference>
<protein>
    <submittedName>
        <fullName evidence="9">Sugar ABC transporter permease</fullName>
    </submittedName>
</protein>
<dbReference type="PANTHER" id="PTHR30193">
    <property type="entry name" value="ABC TRANSPORTER PERMEASE PROTEIN"/>
    <property type="match status" value="1"/>
</dbReference>
<feature type="transmembrane region" description="Helical" evidence="7">
    <location>
        <begin position="35"/>
        <end position="56"/>
    </location>
</feature>
<comment type="subcellular location">
    <subcellularLocation>
        <location evidence="1 7">Cell membrane</location>
        <topology evidence="1 7">Multi-pass membrane protein</topology>
    </subcellularLocation>
</comment>
<dbReference type="PANTHER" id="PTHR30193:SF37">
    <property type="entry name" value="INNER MEMBRANE ABC TRANSPORTER PERMEASE PROTEIN YCJO"/>
    <property type="match status" value="1"/>
</dbReference>
<feature type="transmembrane region" description="Helical" evidence="7">
    <location>
        <begin position="6"/>
        <end position="23"/>
    </location>
</feature>
<feature type="transmembrane region" description="Helical" evidence="7">
    <location>
        <begin position="189"/>
        <end position="212"/>
    </location>
</feature>
<name>A0ABY3SEV1_9BACL</name>
<dbReference type="Pfam" id="PF00528">
    <property type="entry name" value="BPD_transp_1"/>
    <property type="match status" value="1"/>
</dbReference>
<organism evidence="9 10">
    <name type="scientific">Paenibacillus hexagrammi</name>
    <dbReference type="NCBI Taxonomy" id="2908839"/>
    <lineage>
        <taxon>Bacteria</taxon>
        <taxon>Bacillati</taxon>
        <taxon>Bacillota</taxon>
        <taxon>Bacilli</taxon>
        <taxon>Bacillales</taxon>
        <taxon>Paenibacillaceae</taxon>
        <taxon>Paenibacillus</taxon>
    </lineage>
</organism>
<proteinExistence type="inferred from homology"/>
<dbReference type="InterPro" id="IPR000515">
    <property type="entry name" value="MetI-like"/>
</dbReference>
<evidence type="ECO:0000256" key="1">
    <source>
        <dbReference type="ARBA" id="ARBA00004651"/>
    </source>
</evidence>
<dbReference type="InterPro" id="IPR051393">
    <property type="entry name" value="ABC_transporter_permease"/>
</dbReference>
<sequence length="216" mass="24035">MLSSPVPLLTVSGLLVSLLVNNVRRGKTFYRASVFLPMMLSVSVMASIWVIFLQPYTGILSVVLKDIGINHEIFWLSDGKLAWVSLFISTLWWTLGFNLVLYLAALQDIPAVYYEAAQIEGATRWQSLRFITLPSLSRITALVVVLQTISSFKIFGQSQLITGGGPAGATKTIVFSIYEHGFHSFEMGYASAISMVLMLIIFIVSILQYVFLQRNV</sequence>